<protein>
    <submittedName>
        <fullName evidence="3">Uncharacterized protein</fullName>
    </submittedName>
</protein>
<feature type="transmembrane region" description="Helical" evidence="2">
    <location>
        <begin position="493"/>
        <end position="517"/>
    </location>
</feature>
<feature type="region of interest" description="Disordered" evidence="1">
    <location>
        <begin position="105"/>
        <end position="182"/>
    </location>
</feature>
<feature type="region of interest" description="Disordered" evidence="1">
    <location>
        <begin position="216"/>
        <end position="250"/>
    </location>
</feature>
<dbReference type="Proteomes" id="UP000241462">
    <property type="component" value="Unassembled WGS sequence"/>
</dbReference>
<keyword evidence="2" id="KW-1133">Transmembrane helix</keyword>
<feature type="compositionally biased region" description="Basic and acidic residues" evidence="1">
    <location>
        <begin position="216"/>
        <end position="225"/>
    </location>
</feature>
<feature type="transmembrane region" description="Helical" evidence="2">
    <location>
        <begin position="460"/>
        <end position="481"/>
    </location>
</feature>
<evidence type="ECO:0000313" key="3">
    <source>
        <dbReference type="EMBL" id="PSR84338.1"/>
    </source>
</evidence>
<keyword evidence="2" id="KW-0472">Membrane</keyword>
<feature type="region of interest" description="Disordered" evidence="1">
    <location>
        <begin position="638"/>
        <end position="657"/>
    </location>
</feature>
<evidence type="ECO:0000256" key="1">
    <source>
        <dbReference type="SAM" id="MobiDB-lite"/>
    </source>
</evidence>
<sequence>MSAAPSSEKLEKPKKLKEPEKVEDAKEPKKPKKAVQAYKIRNQTKIDEMASALNIEHIKKDPRYIIAFDSASVNAKPYKRPSRSTPYKWRMAPDFVPAKHADTLRAATPPAPEDPQGRTTTAAAGTATAGTADEAPLAAKTRKTRNRHNHKKKQRKDQSVTLQHDENQELQQKTKGKEKPTAVAVDKQNIVAGTEHNIDSVTVAARDKDNHSLVGTEHKAEDAVPRVETNNTATPPAREEISHTASAPTVEENSITVVPAANRETTVKVTVSVPVNNEGTAAVGPARVSYSVTQRPSSLEIMGCIPRSQLPADYVHPFDRVTEPGPINGEQAATSSEHAALIQTSSASAAGLAGVNEEQVAVPDIENTSEDGAHEVDRFMPPLTRATVAPPAYSHETVICHTAGNRYPVAADADGGENNEQYDSAGAQRVFGAQQGQQSQRAATATAAQNNNTLTSDSEVVFVFFAMMAFSFGIIAFLIFETSKPTDPTKKPIASYGWLYVAGVIAVASGCAVLAMICNAKAVISRAIGGITRLRIQRRARGEQRANGPRPARAKEHELQDLAHVHVVEDEEVRVGSAGQAAVAVNDTAAAPASGVHGVMPLVGLSRPVDPPSAMRVSVAQAAPVHLNHGVRVVEARPLPLTPPHSGAASPVHHEAE</sequence>
<evidence type="ECO:0000313" key="4">
    <source>
        <dbReference type="Proteomes" id="UP000241462"/>
    </source>
</evidence>
<keyword evidence="4" id="KW-1185">Reference proteome</keyword>
<feature type="compositionally biased region" description="Low complexity" evidence="1">
    <location>
        <begin position="119"/>
        <end position="132"/>
    </location>
</feature>
<dbReference type="AlphaFoldDB" id="A0A2T3A7K4"/>
<name>A0A2T3A7K4_9PEZI</name>
<feature type="compositionally biased region" description="Basic and acidic residues" evidence="1">
    <location>
        <begin position="8"/>
        <end position="28"/>
    </location>
</feature>
<keyword evidence="2" id="KW-0812">Transmembrane</keyword>
<proteinExistence type="predicted"/>
<gene>
    <name evidence="3" type="ORF">BD289DRAFT_482826</name>
</gene>
<reference evidence="3 4" key="1">
    <citation type="journal article" date="2018" name="Mycol. Prog.">
        <title>Coniella lustricola, a new species from submerged detritus.</title>
        <authorList>
            <person name="Raudabaugh D.B."/>
            <person name="Iturriaga T."/>
            <person name="Carver A."/>
            <person name="Mondo S."/>
            <person name="Pangilinan J."/>
            <person name="Lipzen A."/>
            <person name="He G."/>
            <person name="Amirebrahimi M."/>
            <person name="Grigoriev I.V."/>
            <person name="Miller A.N."/>
        </authorList>
    </citation>
    <scope>NUCLEOTIDE SEQUENCE [LARGE SCALE GENOMIC DNA]</scope>
    <source>
        <strain evidence="3 4">B22-T-1</strain>
    </source>
</reference>
<feature type="compositionally biased region" description="Basic residues" evidence="1">
    <location>
        <begin position="140"/>
        <end position="155"/>
    </location>
</feature>
<accession>A0A2T3A7K4</accession>
<dbReference type="EMBL" id="KZ678445">
    <property type="protein sequence ID" value="PSR84338.1"/>
    <property type="molecule type" value="Genomic_DNA"/>
</dbReference>
<feature type="region of interest" description="Disordered" evidence="1">
    <location>
        <begin position="71"/>
        <end position="90"/>
    </location>
</feature>
<feature type="region of interest" description="Disordered" evidence="1">
    <location>
        <begin position="1"/>
        <end position="35"/>
    </location>
</feature>
<organism evidence="3 4">
    <name type="scientific">Coniella lustricola</name>
    <dbReference type="NCBI Taxonomy" id="2025994"/>
    <lineage>
        <taxon>Eukaryota</taxon>
        <taxon>Fungi</taxon>
        <taxon>Dikarya</taxon>
        <taxon>Ascomycota</taxon>
        <taxon>Pezizomycotina</taxon>
        <taxon>Sordariomycetes</taxon>
        <taxon>Sordariomycetidae</taxon>
        <taxon>Diaporthales</taxon>
        <taxon>Schizoparmaceae</taxon>
        <taxon>Coniella</taxon>
    </lineage>
</organism>
<dbReference type="InParanoid" id="A0A2T3A7K4"/>
<evidence type="ECO:0000256" key="2">
    <source>
        <dbReference type="SAM" id="Phobius"/>
    </source>
</evidence>